<protein>
    <recommendedName>
        <fullName evidence="5">Wax synthase domain-containing protein</fullName>
    </recommendedName>
</protein>
<keyword evidence="2" id="KW-0812">Transmembrane</keyword>
<reference evidence="3 4" key="1">
    <citation type="journal article" date="2018" name="Mol. Biol. Evol.">
        <title>Broad Genomic Sampling Reveals a Smut Pathogenic Ancestry of the Fungal Clade Ustilaginomycotina.</title>
        <authorList>
            <person name="Kijpornyongpan T."/>
            <person name="Mondo S.J."/>
            <person name="Barry K."/>
            <person name="Sandor L."/>
            <person name="Lee J."/>
            <person name="Lipzen A."/>
            <person name="Pangilinan J."/>
            <person name="LaButti K."/>
            <person name="Hainaut M."/>
            <person name="Henrissat B."/>
            <person name="Grigoriev I.V."/>
            <person name="Spatafora J.W."/>
            <person name="Aime M.C."/>
        </authorList>
    </citation>
    <scope>NUCLEOTIDE SEQUENCE [LARGE SCALE GENOMIC DNA]</scope>
    <source>
        <strain evidence="3 4">MCA 3882</strain>
    </source>
</reference>
<evidence type="ECO:0000256" key="2">
    <source>
        <dbReference type="SAM" id="Phobius"/>
    </source>
</evidence>
<feature type="transmembrane region" description="Helical" evidence="2">
    <location>
        <begin position="39"/>
        <end position="58"/>
    </location>
</feature>
<feature type="transmembrane region" description="Helical" evidence="2">
    <location>
        <begin position="218"/>
        <end position="240"/>
    </location>
</feature>
<dbReference type="GeneID" id="37023733"/>
<name>A0A316V825_9BASI</name>
<gene>
    <name evidence="3" type="ORF">FA14DRAFT_192691</name>
</gene>
<feature type="compositionally biased region" description="Polar residues" evidence="1">
    <location>
        <begin position="521"/>
        <end position="530"/>
    </location>
</feature>
<dbReference type="InParanoid" id="A0A316V825"/>
<dbReference type="AlphaFoldDB" id="A0A316V825"/>
<organism evidence="3 4">
    <name type="scientific">Meira miltonrushii</name>
    <dbReference type="NCBI Taxonomy" id="1280837"/>
    <lineage>
        <taxon>Eukaryota</taxon>
        <taxon>Fungi</taxon>
        <taxon>Dikarya</taxon>
        <taxon>Basidiomycota</taxon>
        <taxon>Ustilaginomycotina</taxon>
        <taxon>Exobasidiomycetes</taxon>
        <taxon>Exobasidiales</taxon>
        <taxon>Brachybasidiaceae</taxon>
        <taxon>Meira</taxon>
    </lineage>
</organism>
<feature type="transmembrane region" description="Helical" evidence="2">
    <location>
        <begin position="100"/>
        <end position="123"/>
    </location>
</feature>
<evidence type="ECO:0008006" key="5">
    <source>
        <dbReference type="Google" id="ProtNLM"/>
    </source>
</evidence>
<dbReference type="RefSeq" id="XP_025351907.1">
    <property type="nucleotide sequence ID" value="XM_025501952.1"/>
</dbReference>
<proteinExistence type="predicted"/>
<sequence>MSTQSWLDYATGLLTMPIDPRPFSPKNPHFRPLKESSPIPVWGALLPPLTYFLALSLLPPFENISKTKGITLSMVKFALAITSIISFAILPFWFHVPGSAILTYQLGLIGCFGAGRAFDLFILSHPRVPKRLAVYDSKTANTQHKVELEKPSGKLYPNEKQNEQWNFKPHPTGIRSRLWWALDLMISMRGVGWDFATPDVRHDTNPWQRPSRRQLKRAIFKLGPVLAVTLISLRMMITYIDLQVNSKFHEDMVELAGIGKLPIGLRPLFVACTGISLYALFDFGYTIASALALPVLQSIASLVQTGSINRENDAVISAHNIDFFPLLNPLGLRAIRSVRSFWSKAWHRLFHRAFLIYGIIPFRNLAIRLEYFVICIKNRLQNKPLPQHPFRHGKPSPALYADPGRTLRKGEGDWGKVLGAFIASGVIHAISERAALGGRTTLPNIHLFHLSSKSKIGSDTFTLGRALPPFSGSGELSFFVLNGLAVIIETAIGRMVLAYRRSQYRAKNPIKRDEIREQSSIEKASSPQRNATQYLLGQSASTLSIRPTLGATTFLGRRTTYKKDLPQDTSDQTDSEEEVKRSGELAVKDEERRAEKNSKKDDIPQEALSRPYDIYIQIAWTLTVLLTTGELFTEGWIASGVVNEITMVSV</sequence>
<dbReference type="GO" id="GO:0006629">
    <property type="term" value="P:lipid metabolic process"/>
    <property type="evidence" value="ECO:0007669"/>
    <property type="project" value="InterPro"/>
</dbReference>
<feature type="transmembrane region" description="Helical" evidence="2">
    <location>
        <begin position="476"/>
        <end position="497"/>
    </location>
</feature>
<dbReference type="PANTHER" id="PTHR31595">
    <property type="entry name" value="LONG-CHAIN-ALCOHOL O-FATTY-ACYLTRANSFERASE 3-RELATED"/>
    <property type="match status" value="1"/>
</dbReference>
<accession>A0A316V825</accession>
<evidence type="ECO:0000256" key="1">
    <source>
        <dbReference type="SAM" id="MobiDB-lite"/>
    </source>
</evidence>
<feature type="compositionally biased region" description="Basic and acidic residues" evidence="1">
    <location>
        <begin position="578"/>
        <end position="602"/>
    </location>
</feature>
<evidence type="ECO:0000313" key="3">
    <source>
        <dbReference type="EMBL" id="PWN31605.1"/>
    </source>
</evidence>
<dbReference type="Proteomes" id="UP000245771">
    <property type="component" value="Unassembled WGS sequence"/>
</dbReference>
<dbReference type="PANTHER" id="PTHR31595:SF57">
    <property type="entry name" value="OS04G0481900 PROTEIN"/>
    <property type="match status" value="1"/>
</dbReference>
<dbReference type="STRING" id="1280837.A0A316V825"/>
<keyword evidence="2" id="KW-1133">Transmembrane helix</keyword>
<dbReference type="GO" id="GO:0008374">
    <property type="term" value="F:O-acyltransferase activity"/>
    <property type="evidence" value="ECO:0007669"/>
    <property type="project" value="InterPro"/>
</dbReference>
<feature type="compositionally biased region" description="Basic and acidic residues" evidence="1">
    <location>
        <begin position="510"/>
        <end position="520"/>
    </location>
</feature>
<feature type="region of interest" description="Disordered" evidence="1">
    <location>
        <begin position="510"/>
        <end position="530"/>
    </location>
</feature>
<keyword evidence="4" id="KW-1185">Reference proteome</keyword>
<dbReference type="InterPro" id="IPR044851">
    <property type="entry name" value="Wax_synthase"/>
</dbReference>
<keyword evidence="2" id="KW-0472">Membrane</keyword>
<dbReference type="OrthoDB" id="1077582at2759"/>
<feature type="transmembrane region" description="Helical" evidence="2">
    <location>
        <begin position="70"/>
        <end position="94"/>
    </location>
</feature>
<feature type="region of interest" description="Disordered" evidence="1">
    <location>
        <begin position="560"/>
        <end position="602"/>
    </location>
</feature>
<evidence type="ECO:0000313" key="4">
    <source>
        <dbReference type="Proteomes" id="UP000245771"/>
    </source>
</evidence>
<dbReference type="EMBL" id="KZ819607">
    <property type="protein sequence ID" value="PWN31605.1"/>
    <property type="molecule type" value="Genomic_DNA"/>
</dbReference>